<comment type="caution">
    <text evidence="5">The sequence shown here is derived from an EMBL/GenBank/DDBJ whole genome shotgun (WGS) entry which is preliminary data.</text>
</comment>
<feature type="transmembrane region" description="Helical" evidence="3">
    <location>
        <begin position="12"/>
        <end position="35"/>
    </location>
</feature>
<evidence type="ECO:0000256" key="1">
    <source>
        <dbReference type="ARBA" id="ARBA00023224"/>
    </source>
</evidence>
<feature type="domain" description="Methyl-accepting transducer" evidence="4">
    <location>
        <begin position="452"/>
        <end position="688"/>
    </location>
</feature>
<dbReference type="InterPro" id="IPR004089">
    <property type="entry name" value="MCPsignal_dom"/>
</dbReference>
<evidence type="ECO:0000259" key="4">
    <source>
        <dbReference type="PROSITE" id="PS50111"/>
    </source>
</evidence>
<keyword evidence="3" id="KW-1133">Transmembrane helix</keyword>
<keyword evidence="6" id="KW-1185">Reference proteome</keyword>
<gene>
    <name evidence="5" type="ORF">PQU95_17160</name>
</gene>
<keyword evidence="1 2" id="KW-0807">Transducer</keyword>
<keyword evidence="3" id="KW-0812">Transmembrane</keyword>
<organism evidence="5 6">
    <name type="scientific">Vogesella aquatica</name>
    <dbReference type="NCBI Taxonomy" id="2984206"/>
    <lineage>
        <taxon>Bacteria</taxon>
        <taxon>Pseudomonadati</taxon>
        <taxon>Pseudomonadota</taxon>
        <taxon>Betaproteobacteria</taxon>
        <taxon>Neisseriales</taxon>
        <taxon>Chromobacteriaceae</taxon>
        <taxon>Vogesella</taxon>
    </lineage>
</organism>
<dbReference type="PROSITE" id="PS50111">
    <property type="entry name" value="CHEMOTAXIS_TRANSDUC_2"/>
    <property type="match status" value="1"/>
</dbReference>
<evidence type="ECO:0000256" key="3">
    <source>
        <dbReference type="SAM" id="Phobius"/>
    </source>
</evidence>
<name>A0ABT5J258_9NEIS</name>
<dbReference type="Gene3D" id="1.10.287.950">
    <property type="entry name" value="Methyl-accepting chemotaxis protein"/>
    <property type="match status" value="1"/>
</dbReference>
<dbReference type="SUPFAM" id="SSF58104">
    <property type="entry name" value="Methyl-accepting chemotaxis protein (MCP) signaling domain"/>
    <property type="match status" value="1"/>
</dbReference>
<dbReference type="Pfam" id="PF00015">
    <property type="entry name" value="MCPsignal"/>
    <property type="match status" value="1"/>
</dbReference>
<dbReference type="Proteomes" id="UP001219956">
    <property type="component" value="Unassembled WGS sequence"/>
</dbReference>
<dbReference type="PANTHER" id="PTHR32089:SF112">
    <property type="entry name" value="LYSOZYME-LIKE PROTEIN-RELATED"/>
    <property type="match status" value="1"/>
</dbReference>
<reference evidence="5 6" key="1">
    <citation type="submission" date="2023-01" db="EMBL/GenBank/DDBJ databases">
        <title>Novel species of the genus Vogesella isolated from rivers.</title>
        <authorList>
            <person name="Lu H."/>
        </authorList>
    </citation>
    <scope>NUCLEOTIDE SEQUENCE [LARGE SCALE GENOMIC DNA]</scope>
    <source>
        <strain evidence="5 6">DC21W</strain>
    </source>
</reference>
<dbReference type="CDD" id="cd11386">
    <property type="entry name" value="MCP_signal"/>
    <property type="match status" value="1"/>
</dbReference>
<accession>A0ABT5J258</accession>
<sequence>MKQRRVPAWRAFLYFRLMWLVLGFALLAVAGYVWLSADIGRALALARDNLVEREGKTRLAQKAAQIEHVFDAMYQNARTISLLPSVRGIHGANRANEDEDILQQQRFSPDAFHTVQQVFNNLSSNVSVSEIYAVLDGLEATKGQVPFFMFDTVRLSTQLMAADPVQMKTADSPEESEDEEYAYFPKQIAQLKASHPQFTFRELDDIPAATSPLMRTCDNTQYYAKSVCNVYDASGILYSVPFYNLDNQLRGVISVIVRANVFEAVLLDVPFLVLTPRDKVAAKTAGFAMPAVAAQFALVNAQRGIRILDRRNAQLPAIVQSGSTTDGSVLLQQPLKVHGDSPWQLYYHVSAADIAARQAPLLAAYHDKLLVFAALWGAGLLFGLFVVYRQYLTFKQLYDLRRIEKTITQVAGSFDLTLRIDGLCSPQTREAATALNTLLAAWQSNMLSVERDLDNALQASASMQQAAGQLSRLATEGDRDTRSIDTELVQLSHAMLDIQQRSGEARNLSQQSVDVASSNSEVILRTQADIQSVSSSAQQTADCLHELQRSSRDITQIVGVIESLAAQTNLLALNAAIEAARAGEAGRGFAVVADEVRKLADSTSQSTGQIDQIVQSIHRQVAVAVADMETMQQRVLAGVQNVGEAGQAVNAIRQQSDAVMSLIAQVSHNVAVQQQSCAEVAADVSHIANSASQTREVAEATGVAVDQLNARVEDIRAIVAAYKLR</sequence>
<protein>
    <submittedName>
        <fullName evidence="5">Methyl-accepting chemotaxis protein</fullName>
    </submittedName>
</protein>
<keyword evidence="3" id="KW-0472">Membrane</keyword>
<evidence type="ECO:0000313" key="5">
    <source>
        <dbReference type="EMBL" id="MDC7718934.1"/>
    </source>
</evidence>
<feature type="transmembrane region" description="Helical" evidence="3">
    <location>
        <begin position="369"/>
        <end position="388"/>
    </location>
</feature>
<proteinExistence type="predicted"/>
<evidence type="ECO:0000256" key="2">
    <source>
        <dbReference type="PROSITE-ProRule" id="PRU00284"/>
    </source>
</evidence>
<dbReference type="RefSeq" id="WP_272753140.1">
    <property type="nucleotide sequence ID" value="NZ_JAQQLF010000028.1"/>
</dbReference>
<evidence type="ECO:0000313" key="6">
    <source>
        <dbReference type="Proteomes" id="UP001219956"/>
    </source>
</evidence>
<dbReference type="EMBL" id="JAQQLF010000028">
    <property type="protein sequence ID" value="MDC7718934.1"/>
    <property type="molecule type" value="Genomic_DNA"/>
</dbReference>
<dbReference type="PANTHER" id="PTHR32089">
    <property type="entry name" value="METHYL-ACCEPTING CHEMOTAXIS PROTEIN MCPB"/>
    <property type="match status" value="1"/>
</dbReference>
<dbReference type="SMART" id="SM00283">
    <property type="entry name" value="MA"/>
    <property type="match status" value="1"/>
</dbReference>